<gene>
    <name evidence="2" type="ORF">ERJ67_04925</name>
</gene>
<feature type="transmembrane region" description="Helical" evidence="1">
    <location>
        <begin position="41"/>
        <end position="59"/>
    </location>
</feature>
<comment type="caution">
    <text evidence="2">The sequence shown here is derived from an EMBL/GenBank/DDBJ whole genome shotgun (WGS) entry which is preliminary data.</text>
</comment>
<proteinExistence type="predicted"/>
<evidence type="ECO:0000313" key="2">
    <source>
        <dbReference type="EMBL" id="TGG93097.1"/>
    </source>
</evidence>
<sequence>MPLLPRWRYMTSTSRRTLRNLGVGLAVVLLGLVVLRGLISSLLPLLLLVLLLVLLWKTLRR</sequence>
<keyword evidence="1" id="KW-1133">Transmembrane helix</keyword>
<feature type="transmembrane region" description="Helical" evidence="1">
    <location>
        <begin position="18"/>
        <end position="35"/>
    </location>
</feature>
<organism evidence="2 3">
    <name type="scientific">Aphanocapsa feldmannii 277cV</name>
    <dbReference type="NCBI Taxonomy" id="2507553"/>
    <lineage>
        <taxon>Bacteria</taxon>
        <taxon>Bacillati</taxon>
        <taxon>Cyanobacteriota</taxon>
        <taxon>Cyanophyceae</taxon>
        <taxon>Oscillatoriophycideae</taxon>
        <taxon>Chroococcales</taxon>
        <taxon>Microcystaceae</taxon>
        <taxon>Aphanocapsa</taxon>
    </lineage>
</organism>
<name>A0A524RQ14_9CHRO</name>
<protein>
    <submittedName>
        <fullName evidence="2">Uncharacterized protein</fullName>
    </submittedName>
</protein>
<dbReference type="AlphaFoldDB" id="A0A524RQ14"/>
<accession>A0A524RQ14</accession>
<evidence type="ECO:0000313" key="3">
    <source>
        <dbReference type="Proteomes" id="UP000317990"/>
    </source>
</evidence>
<dbReference type="Proteomes" id="UP000317990">
    <property type="component" value="Unassembled WGS sequence"/>
</dbReference>
<reference evidence="2 3" key="1">
    <citation type="journal article" date="2019" name="mSystems">
        <title>Life at home and on the roam: Genomic adaptions reflect the dual lifestyle of an intracellular, facultative symbiont.</title>
        <authorList>
            <person name="Burgsdorf I."/>
        </authorList>
    </citation>
    <scope>NUCLEOTIDE SEQUENCE [LARGE SCALE GENOMIC DNA]</scope>
    <source>
        <strain evidence="2">277cV</strain>
    </source>
</reference>
<keyword evidence="1" id="KW-0472">Membrane</keyword>
<keyword evidence="1" id="KW-0812">Transmembrane</keyword>
<evidence type="ECO:0000256" key="1">
    <source>
        <dbReference type="SAM" id="Phobius"/>
    </source>
</evidence>
<dbReference type="EMBL" id="SRMO01000054">
    <property type="protein sequence ID" value="TGG93097.1"/>
    <property type="molecule type" value="Genomic_DNA"/>
</dbReference>